<reference evidence="3 4" key="1">
    <citation type="journal article" date="2008" name="Nature">
        <title>Genome analysis of the platypus reveals unique signatures of evolution.</title>
        <authorList>
            <person name="Warren W.C."/>
            <person name="Hillier L.W."/>
            <person name="Marshall Graves J.A."/>
            <person name="Birney E."/>
            <person name="Ponting C.P."/>
            <person name="Grutzner F."/>
            <person name="Belov K."/>
            <person name="Miller W."/>
            <person name="Clarke L."/>
            <person name="Chinwalla A.T."/>
            <person name="Yang S.P."/>
            <person name="Heger A."/>
            <person name="Locke D.P."/>
            <person name="Miethke P."/>
            <person name="Waters P.D."/>
            <person name="Veyrunes F."/>
            <person name="Fulton L."/>
            <person name="Fulton B."/>
            <person name="Graves T."/>
            <person name="Wallis J."/>
            <person name="Puente X.S."/>
            <person name="Lopez-Otin C."/>
            <person name="Ordonez G.R."/>
            <person name="Eichler E.E."/>
            <person name="Chen L."/>
            <person name="Cheng Z."/>
            <person name="Deakin J.E."/>
            <person name="Alsop A."/>
            <person name="Thompson K."/>
            <person name="Kirby P."/>
            <person name="Papenfuss A.T."/>
            <person name="Wakefield M.J."/>
            <person name="Olender T."/>
            <person name="Lancet D."/>
            <person name="Huttley G.A."/>
            <person name="Smit A.F."/>
            <person name="Pask A."/>
            <person name="Temple-Smith P."/>
            <person name="Batzer M.A."/>
            <person name="Walker J.A."/>
            <person name="Konkel M.K."/>
            <person name="Harris R.S."/>
            <person name="Whittington C.M."/>
            <person name="Wong E.S."/>
            <person name="Gemmell N.J."/>
            <person name="Buschiazzo E."/>
            <person name="Vargas Jentzsch I.M."/>
            <person name="Merkel A."/>
            <person name="Schmitz J."/>
            <person name="Zemann A."/>
            <person name="Churakov G."/>
            <person name="Kriegs J.O."/>
            <person name="Brosius J."/>
            <person name="Murchison E.P."/>
            <person name="Sachidanandam R."/>
            <person name="Smith C."/>
            <person name="Hannon G.J."/>
            <person name="Tsend-Ayush E."/>
            <person name="McMillan D."/>
            <person name="Attenborough R."/>
            <person name="Rens W."/>
            <person name="Ferguson-Smith M."/>
            <person name="Lefevre C.M."/>
            <person name="Sharp J.A."/>
            <person name="Nicholas K.R."/>
            <person name="Ray D.A."/>
            <person name="Kube M."/>
            <person name="Reinhardt R."/>
            <person name="Pringle T.H."/>
            <person name="Taylor J."/>
            <person name="Jones R.C."/>
            <person name="Nixon B."/>
            <person name="Dacheux J.L."/>
            <person name="Niwa H."/>
            <person name="Sekita Y."/>
            <person name="Huang X."/>
            <person name="Stark A."/>
            <person name="Kheradpour P."/>
            <person name="Kellis M."/>
            <person name="Flicek P."/>
            <person name="Chen Y."/>
            <person name="Webber C."/>
            <person name="Hardison R."/>
            <person name="Nelson J."/>
            <person name="Hallsworth-Pepin K."/>
            <person name="Delehaunty K."/>
            <person name="Markovic C."/>
            <person name="Minx P."/>
            <person name="Feng Y."/>
            <person name="Kremitzki C."/>
            <person name="Mitreva M."/>
            <person name="Glasscock J."/>
            <person name="Wylie T."/>
            <person name="Wohldmann P."/>
            <person name="Thiru P."/>
            <person name="Nhan M.N."/>
            <person name="Pohl C.S."/>
            <person name="Smith S.M."/>
            <person name="Hou S."/>
            <person name="Nefedov M."/>
            <person name="de Jong P.J."/>
            <person name="Renfree M.B."/>
            <person name="Mardis E.R."/>
            <person name="Wilson R.K."/>
        </authorList>
    </citation>
    <scope>NUCLEOTIDE SEQUENCE [LARGE SCALE GENOMIC DNA]</scope>
    <source>
        <strain evidence="3 4">Glennie</strain>
    </source>
</reference>
<dbReference type="GO" id="GO:0030198">
    <property type="term" value="P:extracellular matrix organization"/>
    <property type="evidence" value="ECO:0000318"/>
    <property type="project" value="GO_Central"/>
</dbReference>
<dbReference type="FunFam" id="3.80.10.10:FF:001007">
    <property type="entry name" value="Si:dkey-32e6.6"/>
    <property type="match status" value="1"/>
</dbReference>
<evidence type="ECO:0000256" key="2">
    <source>
        <dbReference type="ARBA" id="ARBA00022737"/>
    </source>
</evidence>
<dbReference type="OMA" id="WGVCHPR"/>
<dbReference type="GO" id="GO:0031012">
    <property type="term" value="C:extracellular matrix"/>
    <property type="evidence" value="ECO:0000318"/>
    <property type="project" value="GO_Central"/>
</dbReference>
<dbReference type="Pfam" id="PF13516">
    <property type="entry name" value="LRR_6"/>
    <property type="match status" value="1"/>
</dbReference>
<dbReference type="GO" id="GO:0008201">
    <property type="term" value="F:heparin binding"/>
    <property type="evidence" value="ECO:0000318"/>
    <property type="project" value="GO_Central"/>
</dbReference>
<dbReference type="SMART" id="SM00369">
    <property type="entry name" value="LRR_TYP"/>
    <property type="match status" value="10"/>
</dbReference>
<evidence type="ECO:0000256" key="1">
    <source>
        <dbReference type="ARBA" id="ARBA00022614"/>
    </source>
</evidence>
<accession>K7EAF5</accession>
<dbReference type="AlphaFoldDB" id="K7EAF5"/>
<dbReference type="eggNOG" id="KOG0619">
    <property type="taxonomic scope" value="Eukaryota"/>
</dbReference>
<dbReference type="PANTHER" id="PTHR46544">
    <property type="entry name" value="EXTRACELLULAR MATRIX PROTEIN 2-RELATED"/>
    <property type="match status" value="1"/>
</dbReference>
<dbReference type="PANTHER" id="PTHR46544:SF2">
    <property type="entry name" value="EXTRACELLULAR MATRIX PROTEIN 2-RELATED"/>
    <property type="match status" value="1"/>
</dbReference>
<dbReference type="Proteomes" id="UP000002279">
    <property type="component" value="Chromosome 6"/>
</dbReference>
<dbReference type="Gene3D" id="3.80.10.10">
    <property type="entry name" value="Ribonuclease Inhibitor"/>
    <property type="match status" value="4"/>
</dbReference>
<keyword evidence="1" id="KW-0433">Leucine-rich repeat</keyword>
<sequence length="407" mass="45455">GGAGGVAGSRAVRTPAPGFAHVCANPSSPASFYPLASGEANARVSSTDFLPLGFLPAENEIAKIPADAFSGLPNLEWLDLSKNKLDSQGLHPDAFKNLAKLKRLNLDGNSLATIPSLPSSLQELKLNDNDLQGLLRQSFRGLFKLLTLEVEGNHLHDGNIYPLTFKPLRSLIYLRLDRNRLRAIPSGLPPSLQELHLDTNHIEEVTEGVLNKTLNLSVLVLSNNRLQEDRIAPRAWIDLPKLESLDLSYNRLVHVPSFLPRGLKQLTLHHNRIERIPGYVFAHMKPGLEFLHLSHNNLRDDGIHGVSFLGLHWSLAELLLDNNEFRAIPRGILNLKSLQVLRLSHNKIRHVPLNSICDTRVAEDSNLISMHLENNLIDRRRIPPTAFSCIKAYHSVVLRPQQNEEDY</sequence>
<dbReference type="InterPro" id="IPR001611">
    <property type="entry name" value="Leu-rich_rpt"/>
</dbReference>
<dbReference type="GeneTree" id="ENSGT00940000164248"/>
<protein>
    <recommendedName>
        <fullName evidence="5">Extracellular matrix protein 2</fullName>
    </recommendedName>
</protein>
<evidence type="ECO:0000313" key="4">
    <source>
        <dbReference type="Proteomes" id="UP000002279"/>
    </source>
</evidence>
<organism evidence="3 4">
    <name type="scientific">Ornithorhynchus anatinus</name>
    <name type="common">Duckbill platypus</name>
    <dbReference type="NCBI Taxonomy" id="9258"/>
    <lineage>
        <taxon>Eukaryota</taxon>
        <taxon>Metazoa</taxon>
        <taxon>Chordata</taxon>
        <taxon>Craniata</taxon>
        <taxon>Vertebrata</taxon>
        <taxon>Euteleostomi</taxon>
        <taxon>Mammalia</taxon>
        <taxon>Monotremata</taxon>
        <taxon>Ornithorhynchidae</taxon>
        <taxon>Ornithorhynchus</taxon>
    </lineage>
</organism>
<dbReference type="InterPro" id="IPR003591">
    <property type="entry name" value="Leu-rich_rpt_typical-subtyp"/>
</dbReference>
<dbReference type="InterPro" id="IPR032675">
    <property type="entry name" value="LRR_dom_sf"/>
</dbReference>
<dbReference type="InterPro" id="IPR043184">
    <property type="entry name" value="ECM2"/>
</dbReference>
<evidence type="ECO:0000313" key="3">
    <source>
        <dbReference type="Ensembl" id="ENSOANP00000030512.2"/>
    </source>
</evidence>
<dbReference type="GO" id="GO:0010811">
    <property type="term" value="P:positive regulation of cell-substrate adhesion"/>
    <property type="evidence" value="ECO:0000318"/>
    <property type="project" value="GO_Central"/>
</dbReference>
<dbReference type="SUPFAM" id="SSF52047">
    <property type="entry name" value="RNI-like"/>
    <property type="match status" value="1"/>
</dbReference>
<dbReference type="STRING" id="9258.ENSOANP00000030512"/>
<keyword evidence="2" id="KW-0677">Repeat</keyword>
<dbReference type="HOGENOM" id="CLU_000288_186_1_1"/>
<reference evidence="3" key="3">
    <citation type="submission" date="2025-09" db="UniProtKB">
        <authorList>
            <consortium name="Ensembl"/>
        </authorList>
    </citation>
    <scope>IDENTIFICATION</scope>
    <source>
        <strain evidence="3">Glennie</strain>
    </source>
</reference>
<dbReference type="GO" id="GO:0070052">
    <property type="term" value="F:collagen V binding"/>
    <property type="evidence" value="ECO:0000318"/>
    <property type="project" value="GO_Central"/>
</dbReference>
<reference evidence="3" key="2">
    <citation type="submission" date="2025-08" db="UniProtKB">
        <authorList>
            <consortium name="Ensembl"/>
        </authorList>
    </citation>
    <scope>IDENTIFICATION</scope>
    <source>
        <strain evidence="3">Glennie</strain>
    </source>
</reference>
<evidence type="ECO:0008006" key="5">
    <source>
        <dbReference type="Google" id="ProtNLM"/>
    </source>
</evidence>
<dbReference type="PROSITE" id="PS51450">
    <property type="entry name" value="LRR"/>
    <property type="match status" value="4"/>
</dbReference>
<dbReference type="Ensembl" id="ENSOANT00000039751.2">
    <property type="protein sequence ID" value="ENSOANP00000030512.2"/>
    <property type="gene ID" value="ENSOANG00000029619.2"/>
</dbReference>
<dbReference type="Pfam" id="PF13855">
    <property type="entry name" value="LRR_8"/>
    <property type="match status" value="3"/>
</dbReference>
<name>K7EAF5_ORNAN</name>
<dbReference type="Bgee" id="ENSOANG00000029619">
    <property type="expression patterns" value="Expressed in adult mammalian kidney and 6 other cell types or tissues"/>
</dbReference>
<dbReference type="SMART" id="SM00364">
    <property type="entry name" value="LRR_BAC"/>
    <property type="match status" value="6"/>
</dbReference>
<dbReference type="PRINTS" id="PR00019">
    <property type="entry name" value="LEURICHRPT"/>
</dbReference>
<dbReference type="InParanoid" id="K7EAF5"/>
<proteinExistence type="predicted"/>
<keyword evidence="4" id="KW-1185">Reference proteome</keyword>